<dbReference type="VEuPathDB" id="FungiDB:ASPACDRAFT_78181"/>
<proteinExistence type="predicted"/>
<dbReference type="SUPFAM" id="SSF56112">
    <property type="entry name" value="Protein kinase-like (PK-like)"/>
    <property type="match status" value="1"/>
</dbReference>
<organism evidence="2 3">
    <name type="scientific">Aspergillus aculeatus (strain ATCC 16872 / CBS 172.66 / WB 5094)</name>
    <dbReference type="NCBI Taxonomy" id="690307"/>
    <lineage>
        <taxon>Eukaryota</taxon>
        <taxon>Fungi</taxon>
        <taxon>Dikarya</taxon>
        <taxon>Ascomycota</taxon>
        <taxon>Pezizomycotina</taxon>
        <taxon>Eurotiomycetes</taxon>
        <taxon>Eurotiomycetidae</taxon>
        <taxon>Eurotiales</taxon>
        <taxon>Aspergillaceae</taxon>
        <taxon>Aspergillus</taxon>
        <taxon>Aspergillus subgen. Circumdati</taxon>
    </lineage>
</organism>
<sequence>MATEIELLDRHRTVYRFKLEPGSYRHTIPKIATSVIVKQQKDEWEEEFEDEQRAYNRLKKLQGKVIPYFYGRGHFDGLPALVLSDIDGIILDELARSKYEVPEESLRASLEEVFSELSKHGALYRDQKLDNFLLCDGKGRGKSRVMVVDLEQVEFFEHLRPWQHSINQEGARSLMEEFRYRHTPGRESSPLKFWTSAHNKGSPSAS</sequence>
<dbReference type="InterPro" id="IPR011009">
    <property type="entry name" value="Kinase-like_dom_sf"/>
</dbReference>
<dbReference type="AlphaFoldDB" id="A0A1L9WW78"/>
<dbReference type="PANTHER" id="PTHR37171">
    <property type="entry name" value="SERINE/THREONINE-PROTEIN KINASE YRZF-RELATED"/>
    <property type="match status" value="1"/>
</dbReference>
<dbReference type="InterPro" id="IPR052396">
    <property type="entry name" value="Meiotic_Drive_Suppr_Kinase"/>
</dbReference>
<dbReference type="RefSeq" id="XP_020056615.1">
    <property type="nucleotide sequence ID" value="XM_020205129.1"/>
</dbReference>
<accession>A0A1L9WW78</accession>
<dbReference type="PANTHER" id="PTHR37171:SF1">
    <property type="entry name" value="SERINE_THREONINE-PROTEIN KINASE YRZF-RELATED"/>
    <property type="match status" value="1"/>
</dbReference>
<dbReference type="GeneID" id="30978943"/>
<dbReference type="EMBL" id="KV878976">
    <property type="protein sequence ID" value="OJK00276.1"/>
    <property type="molecule type" value="Genomic_DNA"/>
</dbReference>
<evidence type="ECO:0000256" key="1">
    <source>
        <dbReference type="SAM" id="MobiDB-lite"/>
    </source>
</evidence>
<reference evidence="3" key="1">
    <citation type="journal article" date="2017" name="Genome Biol.">
        <title>Comparative genomics reveals high biological diversity and specific adaptations in the industrially and medically important fungal genus Aspergillus.</title>
        <authorList>
            <person name="de Vries R.P."/>
            <person name="Riley R."/>
            <person name="Wiebenga A."/>
            <person name="Aguilar-Osorio G."/>
            <person name="Amillis S."/>
            <person name="Uchima C.A."/>
            <person name="Anderluh G."/>
            <person name="Asadollahi M."/>
            <person name="Askin M."/>
            <person name="Barry K."/>
            <person name="Battaglia E."/>
            <person name="Bayram O."/>
            <person name="Benocci T."/>
            <person name="Braus-Stromeyer S.A."/>
            <person name="Caldana C."/>
            <person name="Canovas D."/>
            <person name="Cerqueira G.C."/>
            <person name="Chen F."/>
            <person name="Chen W."/>
            <person name="Choi C."/>
            <person name="Clum A."/>
            <person name="Dos Santos R.A."/>
            <person name="Damasio A.R."/>
            <person name="Diallinas G."/>
            <person name="Emri T."/>
            <person name="Fekete E."/>
            <person name="Flipphi M."/>
            <person name="Freyberg S."/>
            <person name="Gallo A."/>
            <person name="Gournas C."/>
            <person name="Habgood R."/>
            <person name="Hainaut M."/>
            <person name="Harispe M.L."/>
            <person name="Henrissat B."/>
            <person name="Hilden K.S."/>
            <person name="Hope R."/>
            <person name="Hossain A."/>
            <person name="Karabika E."/>
            <person name="Karaffa L."/>
            <person name="Karanyi Z."/>
            <person name="Krasevec N."/>
            <person name="Kuo A."/>
            <person name="Kusch H."/>
            <person name="LaButti K."/>
            <person name="Lagendijk E.L."/>
            <person name="Lapidus A."/>
            <person name="Levasseur A."/>
            <person name="Lindquist E."/>
            <person name="Lipzen A."/>
            <person name="Logrieco A.F."/>
            <person name="MacCabe A."/>
            <person name="Maekelae M.R."/>
            <person name="Malavazi I."/>
            <person name="Melin P."/>
            <person name="Meyer V."/>
            <person name="Mielnichuk N."/>
            <person name="Miskei M."/>
            <person name="Molnar A.P."/>
            <person name="Mule G."/>
            <person name="Ngan C.Y."/>
            <person name="Orejas M."/>
            <person name="Orosz E."/>
            <person name="Ouedraogo J.P."/>
            <person name="Overkamp K.M."/>
            <person name="Park H.-S."/>
            <person name="Perrone G."/>
            <person name="Piumi F."/>
            <person name="Punt P.J."/>
            <person name="Ram A.F."/>
            <person name="Ramon A."/>
            <person name="Rauscher S."/>
            <person name="Record E."/>
            <person name="Riano-Pachon D.M."/>
            <person name="Robert V."/>
            <person name="Roehrig J."/>
            <person name="Ruller R."/>
            <person name="Salamov A."/>
            <person name="Salih N.S."/>
            <person name="Samson R.A."/>
            <person name="Sandor E."/>
            <person name="Sanguinetti M."/>
            <person name="Schuetze T."/>
            <person name="Sepcic K."/>
            <person name="Shelest E."/>
            <person name="Sherlock G."/>
            <person name="Sophianopoulou V."/>
            <person name="Squina F.M."/>
            <person name="Sun H."/>
            <person name="Susca A."/>
            <person name="Todd R.B."/>
            <person name="Tsang A."/>
            <person name="Unkles S.E."/>
            <person name="van de Wiele N."/>
            <person name="van Rossen-Uffink D."/>
            <person name="Oliveira J.V."/>
            <person name="Vesth T.C."/>
            <person name="Visser J."/>
            <person name="Yu J.-H."/>
            <person name="Zhou M."/>
            <person name="Andersen M.R."/>
            <person name="Archer D.B."/>
            <person name="Baker S.E."/>
            <person name="Benoit I."/>
            <person name="Brakhage A.A."/>
            <person name="Braus G.H."/>
            <person name="Fischer R."/>
            <person name="Frisvad J.C."/>
            <person name="Goldman G.H."/>
            <person name="Houbraken J."/>
            <person name="Oakley B."/>
            <person name="Pocsi I."/>
            <person name="Scazzocchio C."/>
            <person name="Seiboth B."/>
            <person name="vanKuyk P.A."/>
            <person name="Wortman J."/>
            <person name="Dyer P.S."/>
            <person name="Grigoriev I.V."/>
        </authorList>
    </citation>
    <scope>NUCLEOTIDE SEQUENCE [LARGE SCALE GENOMIC DNA]</scope>
    <source>
        <strain evidence="3">ATCC 16872 / CBS 172.66 / WB 5094</strain>
    </source>
</reference>
<evidence type="ECO:0000313" key="3">
    <source>
        <dbReference type="Proteomes" id="UP000184546"/>
    </source>
</evidence>
<protein>
    <recommendedName>
        <fullName evidence="4">Protein kinase domain-containing protein</fullName>
    </recommendedName>
</protein>
<name>A0A1L9WW78_ASPA1</name>
<dbReference type="Proteomes" id="UP000184546">
    <property type="component" value="Unassembled WGS sequence"/>
</dbReference>
<keyword evidence="3" id="KW-1185">Reference proteome</keyword>
<dbReference type="OMA" id="FRYRRNP"/>
<gene>
    <name evidence="2" type="ORF">ASPACDRAFT_78181</name>
</gene>
<feature type="compositionally biased region" description="Polar residues" evidence="1">
    <location>
        <begin position="196"/>
        <end position="206"/>
    </location>
</feature>
<dbReference type="OrthoDB" id="2942798at2759"/>
<evidence type="ECO:0008006" key="4">
    <source>
        <dbReference type="Google" id="ProtNLM"/>
    </source>
</evidence>
<feature type="region of interest" description="Disordered" evidence="1">
    <location>
        <begin position="184"/>
        <end position="206"/>
    </location>
</feature>
<evidence type="ECO:0000313" key="2">
    <source>
        <dbReference type="EMBL" id="OJK00276.1"/>
    </source>
</evidence>